<dbReference type="EMBL" id="CAJNOK010002259">
    <property type="protein sequence ID" value="CAF0852037.1"/>
    <property type="molecule type" value="Genomic_DNA"/>
</dbReference>
<dbReference type="Proteomes" id="UP000681722">
    <property type="component" value="Unassembled WGS sequence"/>
</dbReference>
<dbReference type="Proteomes" id="UP000663829">
    <property type="component" value="Unassembled WGS sequence"/>
</dbReference>
<evidence type="ECO:0000313" key="3">
    <source>
        <dbReference type="EMBL" id="CAF0852037.1"/>
    </source>
</evidence>
<dbReference type="AlphaFoldDB" id="A0A813S6W3"/>
<feature type="region of interest" description="Disordered" evidence="1">
    <location>
        <begin position="180"/>
        <end position="206"/>
    </location>
</feature>
<evidence type="ECO:0000256" key="1">
    <source>
        <dbReference type="SAM" id="MobiDB-lite"/>
    </source>
</evidence>
<dbReference type="OrthoDB" id="9984615at2759"/>
<evidence type="ECO:0000313" key="4">
    <source>
        <dbReference type="EMBL" id="CAF3577356.1"/>
    </source>
</evidence>
<gene>
    <name evidence="2" type="ORF">GPM918_LOCUS3100</name>
    <name evidence="3" type="ORF">OVA965_LOCUS7196</name>
    <name evidence="4" type="ORF">SRO942_LOCUS3100</name>
    <name evidence="5" type="ORF">TMI583_LOCUS7192</name>
</gene>
<evidence type="ECO:0000313" key="6">
    <source>
        <dbReference type="Proteomes" id="UP000663829"/>
    </source>
</evidence>
<dbReference type="Proteomes" id="UP000682733">
    <property type="component" value="Unassembled WGS sequence"/>
</dbReference>
<sequence length="349" mass="40058">MTSWRKKFLGKSHRLNENDEQMLNNTVKYRKKLISAMGQISRTKKTVQRNLDGPDSEIHGKLLEISGLIDSLAMRHQLASRIFNEYAFDSLHQSLRKLNDHVQGDCEKAKMVFEEAVSNNCSEHTKKQLRSKVQNEWGKHQKLAVKELKSSLSSYSRIGLYNLKLQTAILEKLQSYVDQLPHDDDNNNGNENQNSEQLISNTNVGLPDFSTNSVQMRREIDTMLRIMLDAVPNELPQSKRHKFFDSLYSPEITEAARMSDYSLQNQTTTDPGIPQYPTILSPSSNNYSTRQQSHLFSPVSHGYNIYNQHHQNEISAPDDNLPSYTDLFVVPSNCKGYNPIRRSSRLINQ</sequence>
<protein>
    <submittedName>
        <fullName evidence="2">Uncharacterized protein</fullName>
    </submittedName>
</protein>
<reference evidence="2" key="1">
    <citation type="submission" date="2021-02" db="EMBL/GenBank/DDBJ databases">
        <authorList>
            <person name="Nowell W R."/>
        </authorList>
    </citation>
    <scope>NUCLEOTIDE SEQUENCE</scope>
</reference>
<comment type="caution">
    <text evidence="2">The sequence shown here is derived from an EMBL/GenBank/DDBJ whole genome shotgun (WGS) entry which is preliminary data.</text>
</comment>
<keyword evidence="6" id="KW-1185">Reference proteome</keyword>
<dbReference type="EMBL" id="CAJOBA010002259">
    <property type="protein sequence ID" value="CAF3637243.1"/>
    <property type="molecule type" value="Genomic_DNA"/>
</dbReference>
<feature type="compositionally biased region" description="Polar residues" evidence="1">
    <location>
        <begin position="195"/>
        <end position="206"/>
    </location>
</feature>
<dbReference type="EMBL" id="CAJOBC010000367">
    <property type="protein sequence ID" value="CAF3577356.1"/>
    <property type="molecule type" value="Genomic_DNA"/>
</dbReference>
<name>A0A813S6W3_9BILA</name>
<organism evidence="2 6">
    <name type="scientific">Didymodactylos carnosus</name>
    <dbReference type="NCBI Taxonomy" id="1234261"/>
    <lineage>
        <taxon>Eukaryota</taxon>
        <taxon>Metazoa</taxon>
        <taxon>Spiralia</taxon>
        <taxon>Gnathifera</taxon>
        <taxon>Rotifera</taxon>
        <taxon>Eurotatoria</taxon>
        <taxon>Bdelloidea</taxon>
        <taxon>Philodinida</taxon>
        <taxon>Philodinidae</taxon>
        <taxon>Didymodactylos</taxon>
    </lineage>
</organism>
<evidence type="ECO:0000313" key="2">
    <source>
        <dbReference type="EMBL" id="CAF0792989.1"/>
    </source>
</evidence>
<accession>A0A813S6W3</accession>
<dbReference type="Proteomes" id="UP000677228">
    <property type="component" value="Unassembled WGS sequence"/>
</dbReference>
<dbReference type="EMBL" id="CAJNOQ010000367">
    <property type="protein sequence ID" value="CAF0792989.1"/>
    <property type="molecule type" value="Genomic_DNA"/>
</dbReference>
<evidence type="ECO:0000313" key="5">
    <source>
        <dbReference type="EMBL" id="CAF3637243.1"/>
    </source>
</evidence>
<proteinExistence type="predicted"/>